<dbReference type="Gene3D" id="1.25.40.10">
    <property type="entry name" value="Tetratricopeptide repeat domain"/>
    <property type="match status" value="1"/>
</dbReference>
<accession>A0A9P5M289</accession>
<comment type="caution">
    <text evidence="3">The sequence shown here is derived from an EMBL/GenBank/DDBJ whole genome shotgun (WGS) entry which is preliminary data.</text>
</comment>
<feature type="compositionally biased region" description="Acidic residues" evidence="1">
    <location>
        <begin position="680"/>
        <end position="694"/>
    </location>
</feature>
<dbReference type="RefSeq" id="XP_038731892.1">
    <property type="nucleotide sequence ID" value="XM_038876960.1"/>
</dbReference>
<dbReference type="PANTHER" id="PTHR38788:SF3">
    <property type="entry name" value="CLR5 DOMAIN-CONTAINING PROTEIN"/>
    <property type="match status" value="1"/>
</dbReference>
<gene>
    <name evidence="3" type="ORF">EAE97_006447</name>
</gene>
<reference evidence="3 4" key="1">
    <citation type="journal article" date="2020" name="Genome Biol. Evol.">
        <title>Comparative genomics of Sclerotiniaceae.</title>
        <authorList>
            <person name="Valero Jimenez C.A."/>
            <person name="Steentjes M."/>
            <person name="Scholten O.E."/>
            <person name="Van Kan J.A.L."/>
        </authorList>
    </citation>
    <scope>NUCLEOTIDE SEQUENCE [LARGE SCALE GENOMIC DNA]</scope>
    <source>
        <strain evidence="3 4">MUCL 94</strain>
    </source>
</reference>
<proteinExistence type="predicted"/>
<evidence type="ECO:0000313" key="4">
    <source>
        <dbReference type="Proteomes" id="UP000710849"/>
    </source>
</evidence>
<evidence type="ECO:0000313" key="3">
    <source>
        <dbReference type="EMBL" id="KAF7941610.1"/>
    </source>
</evidence>
<evidence type="ECO:0000256" key="1">
    <source>
        <dbReference type="SAM" id="MobiDB-lite"/>
    </source>
</evidence>
<dbReference type="PANTHER" id="PTHR38788">
    <property type="entry name" value="CLR5 DOMAIN-CONTAINING PROTEIN"/>
    <property type="match status" value="1"/>
</dbReference>
<dbReference type="GeneID" id="62150036"/>
<dbReference type="AlphaFoldDB" id="A0A9P5M289"/>
<organism evidence="3 4">
    <name type="scientific">Botrytis byssoidea</name>
    <dbReference type="NCBI Taxonomy" id="139641"/>
    <lineage>
        <taxon>Eukaryota</taxon>
        <taxon>Fungi</taxon>
        <taxon>Dikarya</taxon>
        <taxon>Ascomycota</taxon>
        <taxon>Pezizomycotina</taxon>
        <taxon>Leotiomycetes</taxon>
        <taxon>Helotiales</taxon>
        <taxon>Sclerotiniaceae</taxon>
        <taxon>Botrytis</taxon>
    </lineage>
</organism>
<protein>
    <recommendedName>
        <fullName evidence="2">Clr5 domain-containing protein</fullName>
    </recommendedName>
</protein>
<dbReference type="Proteomes" id="UP000710849">
    <property type="component" value="Unassembled WGS sequence"/>
</dbReference>
<dbReference type="SUPFAM" id="SSF48452">
    <property type="entry name" value="TPR-like"/>
    <property type="match status" value="1"/>
</dbReference>
<evidence type="ECO:0000259" key="2">
    <source>
        <dbReference type="Pfam" id="PF14420"/>
    </source>
</evidence>
<dbReference type="EMBL" id="RCSW01000012">
    <property type="protein sequence ID" value="KAF7941610.1"/>
    <property type="molecule type" value="Genomic_DNA"/>
</dbReference>
<feature type="region of interest" description="Disordered" evidence="1">
    <location>
        <begin position="679"/>
        <end position="702"/>
    </location>
</feature>
<dbReference type="InterPro" id="IPR011990">
    <property type="entry name" value="TPR-like_helical_dom_sf"/>
</dbReference>
<name>A0A9P5M289_9HELO</name>
<dbReference type="Pfam" id="PF14420">
    <property type="entry name" value="Clr5"/>
    <property type="match status" value="1"/>
</dbReference>
<sequence>MDIGAQSLLPTGGHKVLSREEWLKLKPIILQLYIDENQTYSTVASELARRFDFYPTKRQFTRKIEEWGLKKNFRKAERKLLLQNNMSSGTAQFIIGDKRVSDTKRIQRLKKRYAHENPCSQVQGVPSYQNIYVPPKSDGSYCSLEEQLLTSDHVDAIASAHVASTALDVTEEDGALDLEQLPLGGDNDFHGSFGLTRLLQRLEIEASMPPLNLDDEVVNTKQTISGNELRNNVESYGTTSRQLSTFSSGVKYAYIPNVVVQPVSISGKRIPWSPLFELDLFPTSQSTRGNGCEMSIASLTRPLIDVWDKDIKEWKLKLQKFRKTLPDHNPAIILNLEHLIHLFEQQGMDSLHLWHQLLAARLRESCPNNHKIMEVYLEIVMLLLLKGKFPDATYLSRSLRKAIQKAQLSSEHPFHIRLSYLEAYILYIDRQFAEAESIIRPVIQNLLNNQNLDRSHKMTSDALILLAFLIQKKDGYSYSEIEKLHGYNIHQVSKHGPSLGGIYFENMGQLVYILLEGQKIEEAHSLCVYMMECVESTLGKRHYWYSNYQEQLGLILLKKGLISESIDVFRNILLEEDDGHLRSMAYQNIGQALSECGNLREAIVMYKSCLLMEVQEKDWGDLRSLEVICRNLGIFYEELMQFQDALFLYENFLGKIKDTAGDKCPLIKEVEDWISKVQEQMEESSVSDEDDGSENTDPSREVQMGEVNDELGYGQFVEGIVDDVSLREIFEIEDRGLDEKIADISKQISSIKLS</sequence>
<dbReference type="InterPro" id="IPR025676">
    <property type="entry name" value="Clr5_dom"/>
</dbReference>
<keyword evidence="4" id="KW-1185">Reference proteome</keyword>
<feature type="domain" description="Clr5" evidence="2">
    <location>
        <begin position="19"/>
        <end position="71"/>
    </location>
</feature>